<feature type="domain" description="Ras/Rap GTPase-activating protein SynGAP-like PH" evidence="2">
    <location>
        <begin position="69"/>
        <end position="100"/>
    </location>
</feature>
<gene>
    <name evidence="4" type="primary">LOC106164314</name>
</gene>
<dbReference type="AlphaFoldDB" id="A0A1S3IJG9"/>
<dbReference type="RefSeq" id="XP_013397649.1">
    <property type="nucleotide sequence ID" value="XM_013542195.1"/>
</dbReference>
<dbReference type="GeneID" id="106164314"/>
<evidence type="ECO:0000313" key="4">
    <source>
        <dbReference type="RefSeq" id="XP_013397649.1"/>
    </source>
</evidence>
<evidence type="ECO:0000313" key="3">
    <source>
        <dbReference type="Proteomes" id="UP000085678"/>
    </source>
</evidence>
<name>A0A1S3IJG9_LINAN</name>
<protein>
    <submittedName>
        <fullName evidence="4">Uncharacterized protein LOC106164314</fullName>
    </submittedName>
</protein>
<sequence length="111" mass="12857">MAVMWHTWRRYFKSERYSKSDREKTDMKWQDTDLYSSYEKAVGKLERRGSLPMVSRSLEDNMDATSGTFKLSSIQNFFSKKTLKGTLKRTKSATKLDRKRTAPGALDGSES</sequence>
<dbReference type="KEGG" id="lak:106164314"/>
<organism evidence="3 4">
    <name type="scientific">Lingula anatina</name>
    <name type="common">Brachiopod</name>
    <name type="synonym">Lingula unguis</name>
    <dbReference type="NCBI Taxonomy" id="7574"/>
    <lineage>
        <taxon>Eukaryota</taxon>
        <taxon>Metazoa</taxon>
        <taxon>Spiralia</taxon>
        <taxon>Lophotrochozoa</taxon>
        <taxon>Brachiopoda</taxon>
        <taxon>Linguliformea</taxon>
        <taxon>Lingulata</taxon>
        <taxon>Lingulida</taxon>
        <taxon>Linguloidea</taxon>
        <taxon>Lingulidae</taxon>
        <taxon>Lingula</taxon>
    </lineage>
</organism>
<evidence type="ECO:0000256" key="1">
    <source>
        <dbReference type="SAM" id="MobiDB-lite"/>
    </source>
</evidence>
<dbReference type="InterPro" id="IPR057606">
    <property type="entry name" value="SynGAP1-like_PH"/>
</dbReference>
<evidence type="ECO:0000259" key="2">
    <source>
        <dbReference type="Pfam" id="PF25321"/>
    </source>
</evidence>
<keyword evidence="3" id="KW-1185">Reference proteome</keyword>
<dbReference type="InParanoid" id="A0A1S3IJG9"/>
<dbReference type="Proteomes" id="UP000085678">
    <property type="component" value="Unplaced"/>
</dbReference>
<dbReference type="Pfam" id="PF25321">
    <property type="entry name" value="PH_RASGAP"/>
    <property type="match status" value="1"/>
</dbReference>
<accession>A0A1S3IJG9</accession>
<reference evidence="4" key="1">
    <citation type="submission" date="2025-08" db="UniProtKB">
        <authorList>
            <consortium name="RefSeq"/>
        </authorList>
    </citation>
    <scope>IDENTIFICATION</scope>
    <source>
        <tissue evidence="4">Gonads</tissue>
    </source>
</reference>
<proteinExistence type="predicted"/>
<feature type="region of interest" description="Disordered" evidence="1">
    <location>
        <begin position="89"/>
        <end position="111"/>
    </location>
</feature>